<feature type="transmembrane region" description="Helical" evidence="8">
    <location>
        <begin position="39"/>
        <end position="61"/>
    </location>
</feature>
<dbReference type="Pfam" id="PF00893">
    <property type="entry name" value="Multi_Drug_Res"/>
    <property type="match status" value="1"/>
</dbReference>
<evidence type="ECO:0000256" key="2">
    <source>
        <dbReference type="ARBA" id="ARBA00022448"/>
    </source>
</evidence>
<feature type="transmembrane region" description="Helical" evidence="8">
    <location>
        <begin position="67"/>
        <end position="89"/>
    </location>
</feature>
<evidence type="ECO:0000313" key="10">
    <source>
        <dbReference type="Proteomes" id="UP000052012"/>
    </source>
</evidence>
<dbReference type="GO" id="GO:0005886">
    <property type="term" value="C:plasma membrane"/>
    <property type="evidence" value="ECO:0007669"/>
    <property type="project" value="UniProtKB-SubCell"/>
</dbReference>
<organism evidence="9 10">
    <name type="scientific">Apilactobacillus ozensis DSM 23829 = JCM 17196</name>
    <dbReference type="NCBI Taxonomy" id="1423781"/>
    <lineage>
        <taxon>Bacteria</taxon>
        <taxon>Bacillati</taxon>
        <taxon>Bacillota</taxon>
        <taxon>Bacilli</taxon>
        <taxon>Lactobacillales</taxon>
        <taxon>Lactobacillaceae</taxon>
        <taxon>Apilactobacillus</taxon>
    </lineage>
</organism>
<dbReference type="GO" id="GO:0022857">
    <property type="term" value="F:transmembrane transporter activity"/>
    <property type="evidence" value="ECO:0007669"/>
    <property type="project" value="InterPro"/>
</dbReference>
<dbReference type="InterPro" id="IPR045324">
    <property type="entry name" value="Small_multidrug_res"/>
</dbReference>
<evidence type="ECO:0000256" key="8">
    <source>
        <dbReference type="SAM" id="Phobius"/>
    </source>
</evidence>
<dbReference type="PANTHER" id="PTHR30561:SF0">
    <property type="entry name" value="GUANIDINIUM EXPORTER"/>
    <property type="match status" value="1"/>
</dbReference>
<keyword evidence="3" id="KW-1003">Cell membrane</keyword>
<keyword evidence="10" id="KW-1185">Reference proteome</keyword>
<sequence>MSFLFLGGIITMTWIYLIIAGLLEVCWSTTMKLSNGFTNLVFSISTVVGMVLSFGFLALAIKHLPLSISYPIWTGIGAVGSIIVGVVLFKDQISPITWVFIVMLVVGIIGIKVTSGH</sequence>
<comment type="similarity">
    <text evidence="7">Belongs to the drug/metabolite transporter (DMT) superfamily. Small multidrug resistance (SMR) (TC 2.A.7.1) family.</text>
</comment>
<dbReference type="InterPro" id="IPR000390">
    <property type="entry name" value="Small_drug/metabolite_transptr"/>
</dbReference>
<dbReference type="SUPFAM" id="SSF103481">
    <property type="entry name" value="Multidrug resistance efflux transporter EmrE"/>
    <property type="match status" value="1"/>
</dbReference>
<evidence type="ECO:0000256" key="1">
    <source>
        <dbReference type="ARBA" id="ARBA00004651"/>
    </source>
</evidence>
<feature type="transmembrane region" description="Helical" evidence="8">
    <location>
        <begin position="6"/>
        <end position="27"/>
    </location>
</feature>
<dbReference type="PATRIC" id="fig|1423781.4.peg.801"/>
<keyword evidence="2" id="KW-0813">Transport</keyword>
<proteinExistence type="inferred from homology"/>
<dbReference type="Proteomes" id="UP000052012">
    <property type="component" value="Unassembled WGS sequence"/>
</dbReference>
<accession>A0A0R2AK26</accession>
<reference evidence="9 10" key="1">
    <citation type="journal article" date="2015" name="Genome Announc.">
        <title>Expanding the biotechnology potential of lactobacilli through comparative genomics of 213 strains and associated genera.</title>
        <authorList>
            <person name="Sun Z."/>
            <person name="Harris H.M."/>
            <person name="McCann A."/>
            <person name="Guo C."/>
            <person name="Argimon S."/>
            <person name="Zhang W."/>
            <person name="Yang X."/>
            <person name="Jeffery I.B."/>
            <person name="Cooney J.C."/>
            <person name="Kagawa T.F."/>
            <person name="Liu W."/>
            <person name="Song Y."/>
            <person name="Salvetti E."/>
            <person name="Wrobel A."/>
            <person name="Rasinkangas P."/>
            <person name="Parkhill J."/>
            <person name="Rea M.C."/>
            <person name="O'Sullivan O."/>
            <person name="Ritari J."/>
            <person name="Douillard F.P."/>
            <person name="Paul Ross R."/>
            <person name="Yang R."/>
            <person name="Briner A.E."/>
            <person name="Felis G.E."/>
            <person name="de Vos W.M."/>
            <person name="Barrangou R."/>
            <person name="Klaenhammer T.R."/>
            <person name="Caufield P.W."/>
            <person name="Cui Y."/>
            <person name="Zhang H."/>
            <person name="O'Toole P.W."/>
        </authorList>
    </citation>
    <scope>NUCLEOTIDE SEQUENCE [LARGE SCALE GENOMIC DNA]</scope>
    <source>
        <strain evidence="9 10">DSM 23829</strain>
    </source>
</reference>
<evidence type="ECO:0000256" key="3">
    <source>
        <dbReference type="ARBA" id="ARBA00022475"/>
    </source>
</evidence>
<comment type="caution">
    <text evidence="9">The sequence shown here is derived from an EMBL/GenBank/DDBJ whole genome shotgun (WGS) entry which is preliminary data.</text>
</comment>
<dbReference type="EMBL" id="AYYQ01000036">
    <property type="protein sequence ID" value="KRM67624.1"/>
    <property type="molecule type" value="Genomic_DNA"/>
</dbReference>
<evidence type="ECO:0000256" key="4">
    <source>
        <dbReference type="ARBA" id="ARBA00022692"/>
    </source>
</evidence>
<dbReference type="Gene3D" id="1.10.3730.20">
    <property type="match status" value="1"/>
</dbReference>
<feature type="transmembrane region" description="Helical" evidence="8">
    <location>
        <begin position="96"/>
        <end position="115"/>
    </location>
</feature>
<gene>
    <name evidence="9" type="ORF">FD06_GL000776</name>
</gene>
<protein>
    <submittedName>
        <fullName evidence="9">SugE protein</fullName>
    </submittedName>
</protein>
<dbReference type="PANTHER" id="PTHR30561">
    <property type="entry name" value="SMR FAMILY PROTON-DEPENDENT DRUG EFFLUX TRANSPORTER SUGE"/>
    <property type="match status" value="1"/>
</dbReference>
<comment type="subcellular location">
    <subcellularLocation>
        <location evidence="1 7">Cell membrane</location>
        <topology evidence="1 7">Multi-pass membrane protein</topology>
    </subcellularLocation>
</comment>
<evidence type="ECO:0000256" key="6">
    <source>
        <dbReference type="ARBA" id="ARBA00023136"/>
    </source>
</evidence>
<evidence type="ECO:0000256" key="7">
    <source>
        <dbReference type="RuleBase" id="RU003942"/>
    </source>
</evidence>
<evidence type="ECO:0000256" key="5">
    <source>
        <dbReference type="ARBA" id="ARBA00022989"/>
    </source>
</evidence>
<keyword evidence="4 7" id="KW-0812">Transmembrane</keyword>
<keyword evidence="5 8" id="KW-1133">Transmembrane helix</keyword>
<name>A0A0R2AK26_9LACO</name>
<dbReference type="FunFam" id="1.10.3730.20:FF:000001">
    <property type="entry name" value="Quaternary ammonium compound resistance transporter SugE"/>
    <property type="match status" value="1"/>
</dbReference>
<evidence type="ECO:0000313" key="9">
    <source>
        <dbReference type="EMBL" id="KRM67624.1"/>
    </source>
</evidence>
<dbReference type="InterPro" id="IPR037185">
    <property type="entry name" value="EmrE-like"/>
</dbReference>
<keyword evidence="6 8" id="KW-0472">Membrane</keyword>
<dbReference type="STRING" id="1423781.FD06_GL000776"/>
<dbReference type="AlphaFoldDB" id="A0A0R2AK26"/>